<dbReference type="Proteomes" id="UP000070252">
    <property type="component" value="Unassembled WGS sequence"/>
</dbReference>
<evidence type="ECO:0000313" key="2">
    <source>
        <dbReference type="Proteomes" id="UP000070252"/>
    </source>
</evidence>
<dbReference type="EMBL" id="LIPY01000121">
    <property type="protein sequence ID" value="KWX71889.1"/>
    <property type="molecule type" value="Genomic_DNA"/>
</dbReference>
<accession>A0ABR5SPL0</accession>
<protein>
    <submittedName>
        <fullName evidence="1">Uncharacterized protein</fullName>
    </submittedName>
</protein>
<proteinExistence type="predicted"/>
<gene>
    <name evidence="1" type="ORF">AML91_22340</name>
</gene>
<reference evidence="1 2" key="1">
    <citation type="submission" date="2015-08" db="EMBL/GenBank/DDBJ databases">
        <title>Genome of Paenibacillus jilunlii.</title>
        <authorList>
            <person name="Sant'Anna F.H."/>
            <person name="Ambrosini A."/>
            <person name="Souza R."/>
            <person name="Bach E."/>
            <person name="Fernandes G."/>
            <person name="Balsanelli E."/>
            <person name="Baura V.A."/>
            <person name="Pedrosa F.O."/>
            <person name="Souza E.M."/>
            <person name="Passaglia L."/>
        </authorList>
    </citation>
    <scope>NUCLEOTIDE SEQUENCE [LARGE SCALE GENOMIC DNA]</scope>
    <source>
        <strain evidence="1 2">DSM 23019</strain>
    </source>
</reference>
<sequence length="95" mass="10825">MIEIRKNNDIWPPICVSGVLQAAKCAYAYPIKSRVSEVRKMNGLKKIVQLLVFSVYNRSAELKNSDKIVIGSCLNFPYNRNNILARQTERKLAIV</sequence>
<name>A0ABR5SPL0_9BACL</name>
<evidence type="ECO:0000313" key="1">
    <source>
        <dbReference type="EMBL" id="KWX71889.1"/>
    </source>
</evidence>
<keyword evidence="2" id="KW-1185">Reference proteome</keyword>
<comment type="caution">
    <text evidence="1">The sequence shown here is derived from an EMBL/GenBank/DDBJ whole genome shotgun (WGS) entry which is preliminary data.</text>
</comment>
<organism evidence="1 2">
    <name type="scientific">Paenibacillus jilunlii</name>
    <dbReference type="NCBI Taxonomy" id="682956"/>
    <lineage>
        <taxon>Bacteria</taxon>
        <taxon>Bacillati</taxon>
        <taxon>Bacillota</taxon>
        <taxon>Bacilli</taxon>
        <taxon>Bacillales</taxon>
        <taxon>Paenibacillaceae</taxon>
        <taxon>Paenibacillus</taxon>
    </lineage>
</organism>